<dbReference type="Pfam" id="PF13803">
    <property type="entry name" value="DUF4184"/>
    <property type="match status" value="1"/>
</dbReference>
<evidence type="ECO:0008006" key="4">
    <source>
        <dbReference type="Google" id="ProtNLM"/>
    </source>
</evidence>
<feature type="transmembrane region" description="Helical" evidence="1">
    <location>
        <begin position="59"/>
        <end position="80"/>
    </location>
</feature>
<accession>A0ABS4XGM5</accession>
<keyword evidence="1" id="KW-1133">Transmembrane helix</keyword>
<evidence type="ECO:0000313" key="2">
    <source>
        <dbReference type="EMBL" id="MBP2387621.1"/>
    </source>
</evidence>
<proteinExistence type="predicted"/>
<dbReference type="InterPro" id="IPR025238">
    <property type="entry name" value="DUF4184"/>
</dbReference>
<comment type="caution">
    <text evidence="2">The sequence shown here is derived from an EMBL/GenBank/DDBJ whole genome shotgun (WGS) entry which is preliminary data.</text>
</comment>
<keyword evidence="3" id="KW-1185">Reference proteome</keyword>
<keyword evidence="1" id="KW-0812">Transmembrane</keyword>
<protein>
    <recommendedName>
        <fullName evidence="4">DUF4184 family protein</fullName>
    </recommendedName>
</protein>
<feature type="transmembrane region" description="Helical" evidence="1">
    <location>
        <begin position="230"/>
        <end position="253"/>
    </location>
</feature>
<dbReference type="RefSeq" id="WP_209999991.1">
    <property type="nucleotide sequence ID" value="NZ_BAAAJY010000001.1"/>
</dbReference>
<keyword evidence="1" id="KW-0472">Membrane</keyword>
<name>A0ABS4XGM5_9MICC</name>
<evidence type="ECO:0000313" key="3">
    <source>
        <dbReference type="Proteomes" id="UP001296993"/>
    </source>
</evidence>
<reference evidence="2 3" key="1">
    <citation type="submission" date="2021-03" db="EMBL/GenBank/DDBJ databases">
        <title>Sequencing the genomes of 1000 actinobacteria strains.</title>
        <authorList>
            <person name="Klenk H.-P."/>
        </authorList>
    </citation>
    <scope>NUCLEOTIDE SEQUENCE [LARGE SCALE GENOMIC DNA]</scope>
    <source>
        <strain evidence="2 3">DSM 15797</strain>
    </source>
</reference>
<feature type="transmembrane region" description="Helical" evidence="1">
    <location>
        <begin position="109"/>
        <end position="127"/>
    </location>
</feature>
<feature type="transmembrane region" description="Helical" evidence="1">
    <location>
        <begin position="195"/>
        <end position="218"/>
    </location>
</feature>
<dbReference type="EMBL" id="JAGIOF010000001">
    <property type="protein sequence ID" value="MBP2387621.1"/>
    <property type="molecule type" value="Genomic_DNA"/>
</dbReference>
<organism evidence="2 3">
    <name type="scientific">Paeniglutamicibacter kerguelensis</name>
    <dbReference type="NCBI Taxonomy" id="254788"/>
    <lineage>
        <taxon>Bacteria</taxon>
        <taxon>Bacillati</taxon>
        <taxon>Actinomycetota</taxon>
        <taxon>Actinomycetes</taxon>
        <taxon>Micrococcales</taxon>
        <taxon>Micrococcaceae</taxon>
        <taxon>Paeniglutamicibacter</taxon>
    </lineage>
</organism>
<feature type="transmembrane region" description="Helical" evidence="1">
    <location>
        <begin position="157"/>
        <end position="174"/>
    </location>
</feature>
<dbReference type="Proteomes" id="UP001296993">
    <property type="component" value="Unassembled WGS sequence"/>
</dbReference>
<sequence length="273" mass="29080">MPFTLAHPAAVLPFLRQPFVPIALVAGAMAPDVPYFLKVPVTSGSWYEPLVNGSNSHDLAQILTVGFPLALLLAAVLWLVAQPVRWAVPDAWVPDKEATRGRRPSSARIALWTFYSLLLGLATHIVWDSFTHSYGWMVQQVPFLAAQPIAGVPIYRVLQHGSTVAGLVLLALWYRKRVKATPAPENAGNPKGAGLRLALLSLVLAIPALAVAGIAVVGELSTGAAFTPETFLWTTITRGGAALVVALVAYALVWHAVILAKKLHTAVGSAKQA</sequence>
<evidence type="ECO:0000256" key="1">
    <source>
        <dbReference type="SAM" id="Phobius"/>
    </source>
</evidence>
<gene>
    <name evidence="2" type="ORF">JOF47_003132</name>
</gene>